<organism evidence="1">
    <name type="scientific">bioreactor metagenome</name>
    <dbReference type="NCBI Taxonomy" id="1076179"/>
    <lineage>
        <taxon>unclassified sequences</taxon>
        <taxon>metagenomes</taxon>
        <taxon>ecological metagenomes</taxon>
    </lineage>
</organism>
<accession>A0A645AS16</accession>
<name>A0A645AS16_9ZZZZ</name>
<evidence type="ECO:0000313" key="1">
    <source>
        <dbReference type="EMBL" id="MPM55558.1"/>
    </source>
</evidence>
<proteinExistence type="predicted"/>
<reference evidence="1" key="1">
    <citation type="submission" date="2019-08" db="EMBL/GenBank/DDBJ databases">
        <authorList>
            <person name="Kucharzyk K."/>
            <person name="Murdoch R.W."/>
            <person name="Higgins S."/>
            <person name="Loffler F."/>
        </authorList>
    </citation>
    <scope>NUCLEOTIDE SEQUENCE</scope>
</reference>
<sequence length="182" mass="19873">MAMNAGKLDQLVRVLELGAVEGGFGWVERRKAWAHAELSDRTNIFSSAGLGARTVVFTIRRQSIDLDCAIQWGTQHCFITAITPTADKVHLTVTAAVVLSAAATDDSGRSFPCCLTEKYAGYERDKAHSEVTVRYVLVLPKSVTLAPGDLVTLPGYGRFEVHTPHELDGHKNEYEAERTADA</sequence>
<dbReference type="AlphaFoldDB" id="A0A645AS16"/>
<gene>
    <name evidence="1" type="ORF">SDC9_102355</name>
</gene>
<dbReference type="EMBL" id="VSSQ01015326">
    <property type="protein sequence ID" value="MPM55558.1"/>
    <property type="molecule type" value="Genomic_DNA"/>
</dbReference>
<comment type="caution">
    <text evidence="1">The sequence shown here is derived from an EMBL/GenBank/DDBJ whole genome shotgun (WGS) entry which is preliminary data.</text>
</comment>
<protein>
    <submittedName>
        <fullName evidence="1">Uncharacterized protein</fullName>
    </submittedName>
</protein>